<accession>A0A2M9CHJ1</accession>
<keyword evidence="2" id="KW-0418">Kinase</keyword>
<dbReference type="GO" id="GO:0016301">
    <property type="term" value="F:kinase activity"/>
    <property type="evidence" value="ECO:0007669"/>
    <property type="project" value="UniProtKB-KW"/>
</dbReference>
<dbReference type="InterPro" id="IPR000600">
    <property type="entry name" value="ROK"/>
</dbReference>
<protein>
    <submittedName>
        <fullName evidence="2">Glucokinase</fullName>
    </submittedName>
</protein>
<comment type="caution">
    <text evidence="2">The sequence shown here is derived from an EMBL/GenBank/DDBJ whole genome shotgun (WGS) entry which is preliminary data.</text>
</comment>
<dbReference type="Proteomes" id="UP000228758">
    <property type="component" value="Unassembled WGS sequence"/>
</dbReference>
<organism evidence="2 3">
    <name type="scientific">Diaminobutyricimonas aerilata</name>
    <dbReference type="NCBI Taxonomy" id="1162967"/>
    <lineage>
        <taxon>Bacteria</taxon>
        <taxon>Bacillati</taxon>
        <taxon>Actinomycetota</taxon>
        <taxon>Actinomycetes</taxon>
        <taxon>Micrococcales</taxon>
        <taxon>Microbacteriaceae</taxon>
        <taxon>Diaminobutyricimonas</taxon>
    </lineage>
</organism>
<reference evidence="2 3" key="1">
    <citation type="submission" date="2017-11" db="EMBL/GenBank/DDBJ databases">
        <title>Genomic Encyclopedia of Archaeal and Bacterial Type Strains, Phase II (KMG-II): From Individual Species to Whole Genera.</title>
        <authorList>
            <person name="Goeker M."/>
        </authorList>
    </citation>
    <scope>NUCLEOTIDE SEQUENCE [LARGE SCALE GENOMIC DNA]</scope>
    <source>
        <strain evidence="2 3">DSM 27393</strain>
    </source>
</reference>
<dbReference type="AlphaFoldDB" id="A0A2M9CHJ1"/>
<dbReference type="EMBL" id="PGFF01000001">
    <property type="protein sequence ID" value="PJJ71358.1"/>
    <property type="molecule type" value="Genomic_DNA"/>
</dbReference>
<dbReference type="PANTHER" id="PTHR18964:SF169">
    <property type="entry name" value="N-ACETYLMANNOSAMINE KINASE"/>
    <property type="match status" value="1"/>
</dbReference>
<keyword evidence="3" id="KW-1185">Reference proteome</keyword>
<sequence>MESEKGLALEGPDWYRYQVLDDRAPSAVSTADARSPMTRPVRVLEVGGSHVTAASVALGGVQAEVVERVTVPLDAHADRATLLATLAAPATALTSATPGAEWAVALPGPFDYERGSGDFAGVAKFAAIAGVDLRGELAQRLGTDAHRIRFVNDADAYGLGEWAFGDVGRVRRLVCITLGTGVGSAFVDEGRAVTDRADVPPHGYVHLLELDGRPLEDTVSTRAIVAAFARRTGRELTVKQIAAAAAAGDDAATDLLASTMRALGRALAPCLSRFEASALVVGGSMSRSWNVLGDPLREGLRGSAAVVRPSTLLDSAPLLGAAHWLLQTAPLHPTPQENR</sequence>
<gene>
    <name evidence="2" type="ORF">CLV46_0903</name>
</gene>
<dbReference type="SUPFAM" id="SSF53067">
    <property type="entry name" value="Actin-like ATPase domain"/>
    <property type="match status" value="1"/>
</dbReference>
<evidence type="ECO:0000313" key="3">
    <source>
        <dbReference type="Proteomes" id="UP000228758"/>
    </source>
</evidence>
<comment type="similarity">
    <text evidence="1">Belongs to the ROK (NagC/XylR) family.</text>
</comment>
<dbReference type="InterPro" id="IPR043129">
    <property type="entry name" value="ATPase_NBD"/>
</dbReference>
<dbReference type="Pfam" id="PF00480">
    <property type="entry name" value="ROK"/>
    <property type="match status" value="1"/>
</dbReference>
<dbReference type="Gene3D" id="3.30.420.40">
    <property type="match status" value="2"/>
</dbReference>
<name>A0A2M9CHJ1_9MICO</name>
<evidence type="ECO:0000313" key="2">
    <source>
        <dbReference type="EMBL" id="PJJ71358.1"/>
    </source>
</evidence>
<keyword evidence="2" id="KW-0808">Transferase</keyword>
<proteinExistence type="inferred from homology"/>
<evidence type="ECO:0000256" key="1">
    <source>
        <dbReference type="ARBA" id="ARBA00006479"/>
    </source>
</evidence>
<dbReference type="PANTHER" id="PTHR18964">
    <property type="entry name" value="ROK (REPRESSOR, ORF, KINASE) FAMILY"/>
    <property type="match status" value="1"/>
</dbReference>
<dbReference type="CDD" id="cd23763">
    <property type="entry name" value="ASKHA_ATPase_ROK"/>
    <property type="match status" value="1"/>
</dbReference>